<evidence type="ECO:0000259" key="7">
    <source>
        <dbReference type="PROSITE" id="PS50059"/>
    </source>
</evidence>
<dbReference type="EMBL" id="CP043732">
    <property type="protein sequence ID" value="QMU97893.1"/>
    <property type="molecule type" value="Genomic_DNA"/>
</dbReference>
<dbReference type="SUPFAM" id="SSF54534">
    <property type="entry name" value="FKBP-like"/>
    <property type="match status" value="1"/>
</dbReference>
<protein>
    <recommendedName>
        <fullName evidence="3 6">peptidylprolyl isomerase</fullName>
        <ecNumber evidence="3 6">5.2.1.8</ecNumber>
    </recommendedName>
</protein>
<comment type="similarity">
    <text evidence="2">Belongs to the FKBP-type PPIase family.</text>
</comment>
<dbReference type="InterPro" id="IPR001179">
    <property type="entry name" value="PPIase_FKBP_dom"/>
</dbReference>
<accession>A0A7D7WIE2</accession>
<dbReference type="PROSITE" id="PS50059">
    <property type="entry name" value="FKBP_PPIASE"/>
    <property type="match status" value="1"/>
</dbReference>
<evidence type="ECO:0000313" key="9">
    <source>
        <dbReference type="Proteomes" id="UP000515708"/>
    </source>
</evidence>
<dbReference type="PANTHER" id="PTHR43811">
    <property type="entry name" value="FKBP-TYPE PEPTIDYL-PROLYL CIS-TRANS ISOMERASE FKPA"/>
    <property type="match status" value="1"/>
</dbReference>
<dbReference type="Pfam" id="PF00254">
    <property type="entry name" value="FKBP_C"/>
    <property type="match status" value="1"/>
</dbReference>
<gene>
    <name evidence="8" type="ORF">FVO59_12270</name>
</gene>
<evidence type="ECO:0000256" key="6">
    <source>
        <dbReference type="PROSITE-ProRule" id="PRU00277"/>
    </source>
</evidence>
<evidence type="ECO:0000256" key="1">
    <source>
        <dbReference type="ARBA" id="ARBA00000971"/>
    </source>
</evidence>
<organism evidence="8 9">
    <name type="scientific">Microbacterium esteraromaticum</name>
    <dbReference type="NCBI Taxonomy" id="57043"/>
    <lineage>
        <taxon>Bacteria</taxon>
        <taxon>Bacillati</taxon>
        <taxon>Actinomycetota</taxon>
        <taxon>Actinomycetes</taxon>
        <taxon>Micrococcales</taxon>
        <taxon>Microbacteriaceae</taxon>
        <taxon>Microbacterium</taxon>
    </lineage>
</organism>
<comment type="catalytic activity">
    <reaction evidence="1 6">
        <text>[protein]-peptidylproline (omega=180) = [protein]-peptidylproline (omega=0)</text>
        <dbReference type="Rhea" id="RHEA:16237"/>
        <dbReference type="Rhea" id="RHEA-COMP:10747"/>
        <dbReference type="Rhea" id="RHEA-COMP:10748"/>
        <dbReference type="ChEBI" id="CHEBI:83833"/>
        <dbReference type="ChEBI" id="CHEBI:83834"/>
        <dbReference type="EC" id="5.2.1.8"/>
    </reaction>
</comment>
<keyword evidence="5 6" id="KW-0413">Isomerase</keyword>
<evidence type="ECO:0000313" key="8">
    <source>
        <dbReference type="EMBL" id="QMU97893.1"/>
    </source>
</evidence>
<dbReference type="Proteomes" id="UP000515708">
    <property type="component" value="Chromosome"/>
</dbReference>
<name>A0A7D7WIE2_9MICO</name>
<dbReference type="AlphaFoldDB" id="A0A7D7WIE2"/>
<feature type="domain" description="PPIase FKBP-type" evidence="7">
    <location>
        <begin position="235"/>
        <end position="321"/>
    </location>
</feature>
<dbReference type="PANTHER" id="PTHR43811:SF19">
    <property type="entry name" value="39 KDA FK506-BINDING NUCLEAR PROTEIN"/>
    <property type="match status" value="1"/>
</dbReference>
<dbReference type="InterPro" id="IPR046357">
    <property type="entry name" value="PPIase_dom_sf"/>
</dbReference>
<dbReference type="Gene3D" id="3.10.50.40">
    <property type="match status" value="1"/>
</dbReference>
<dbReference type="EC" id="5.2.1.8" evidence="3 6"/>
<keyword evidence="4 6" id="KW-0697">Rotamase</keyword>
<sequence>MEAPAQRIRGLILRLRPLTLVSTVAVAALLLTGCSGSQKLSESSKPTDSADLCAQAAEPGALTDSVDVSGEFGTPAKITVAKEQKVEDVQRTVVTEGDGDKVGEGDYISYAMSAFDAKTGDHLGDLGYTEGELLPQNALANQALAEAIGCATVGTRVAFALPATDGADSQLYIIDVLDKVPTAAWGEKQEPVDGMPTVKLAENGEPDVNVPTGDAPKELQISVLKQGDGPAVADGDTTLLQYYGVDWKSGESFDSSWSNGAPYAAPGNTYVPGFVQALAGQKVGSQVLVVIPPELAYGEDPEGHELGGQTLVFVIDILATQHAPAAQ</sequence>
<dbReference type="PROSITE" id="PS51257">
    <property type="entry name" value="PROKAR_LIPOPROTEIN"/>
    <property type="match status" value="1"/>
</dbReference>
<evidence type="ECO:0000256" key="2">
    <source>
        <dbReference type="ARBA" id="ARBA00006577"/>
    </source>
</evidence>
<evidence type="ECO:0000256" key="4">
    <source>
        <dbReference type="ARBA" id="ARBA00023110"/>
    </source>
</evidence>
<dbReference type="GO" id="GO:0003755">
    <property type="term" value="F:peptidyl-prolyl cis-trans isomerase activity"/>
    <property type="evidence" value="ECO:0007669"/>
    <property type="project" value="UniProtKB-KW"/>
</dbReference>
<evidence type="ECO:0000256" key="3">
    <source>
        <dbReference type="ARBA" id="ARBA00013194"/>
    </source>
</evidence>
<evidence type="ECO:0000256" key="5">
    <source>
        <dbReference type="ARBA" id="ARBA00023235"/>
    </source>
</evidence>
<proteinExistence type="inferred from homology"/>
<reference evidence="8 9" key="1">
    <citation type="journal article" date="2020" name="Front. Microbiol.">
        <title>Design of Bacterial Strain-Specific qPCR Assays Using NGS Data and Publicly Available Resources and Its Application to Track Biocontrol Strains.</title>
        <authorList>
            <person name="Hernandez I."/>
            <person name="Sant C."/>
            <person name="Martinez R."/>
            <person name="Fernandez C."/>
        </authorList>
    </citation>
    <scope>NUCLEOTIDE SEQUENCE [LARGE SCALE GENOMIC DNA]</scope>
    <source>
        <strain evidence="8 9">B24</strain>
    </source>
</reference>